<dbReference type="EMBL" id="SUMB01000002">
    <property type="protein sequence ID" value="TJZ57439.1"/>
    <property type="molecule type" value="Genomic_DNA"/>
</dbReference>
<reference evidence="5 6" key="1">
    <citation type="submission" date="2019-04" db="EMBL/GenBank/DDBJ databases">
        <title>Streptomyces piniterrae sp. nov., a heliquinomycin-producing actinomycete isolated from rhizosphere soil of Pinus yunnanensis.</title>
        <authorList>
            <person name="Zhuang X."/>
            <person name="Zhao J."/>
        </authorList>
    </citation>
    <scope>NUCLEOTIDE SEQUENCE [LARGE SCALE GENOMIC DNA]</scope>
    <source>
        <strain evidence="6">jys28</strain>
    </source>
</reference>
<evidence type="ECO:0000259" key="4">
    <source>
        <dbReference type="Pfam" id="PF00501"/>
    </source>
</evidence>
<feature type="region of interest" description="Disordered" evidence="3">
    <location>
        <begin position="441"/>
        <end position="470"/>
    </location>
</feature>
<evidence type="ECO:0000313" key="5">
    <source>
        <dbReference type="EMBL" id="TJZ57439.1"/>
    </source>
</evidence>
<dbReference type="Gene3D" id="3.40.50.980">
    <property type="match status" value="2"/>
</dbReference>
<feature type="domain" description="AMP-dependent synthetase/ligase" evidence="4">
    <location>
        <begin position="33"/>
        <end position="406"/>
    </location>
</feature>
<sequence>MLNGCTPLPPHAIGRYYNHGFYQGAALPQLLSDAARAYATCTALIHGEHRLTYRELNRRVERMAAGLTLRGIRCGDRVILQLPNVPEFVITAYALMRAGALPVFAPISHRAREIAHLAHITEAAAYIGPGLHHGFDHAKMAAEISDDHPRLRRAFTLDGPEGTQTGFATAPSGCLFFPLGSVDAPSDRDRTYHPNDVAFFLPSSRTAGSPKLIPRTHNDFAYQTRAAADLINLGPQDVYLAALPAESNLTLGAPGILGALAAGATVVLIDTPDPADAFPTIEAEKVTVTSLLPAVAQLWLDTPLNGQYDLSSLRLIQIGSAPVPSELAARIQPAFDCRLQQVYGTAEGLLCLTRLTDTDDVIHHTQGRPLSPGDEIRITNAHGTDQPTGTPGQLWMRGPYTLRGYYKAPDHNTHAFTPDGFFKTGHTARLTEDGNLLIEAHTDAADSSLPEPANPPTEPPHQPARPRLDP</sequence>
<protein>
    <submittedName>
        <fullName evidence="5">(2,3-dihydroxybenzoyl)adenylate synthase</fullName>
    </submittedName>
</protein>
<proteinExistence type="inferred from homology"/>
<dbReference type="PANTHER" id="PTHR43201:SF5">
    <property type="entry name" value="MEDIUM-CHAIN ACYL-COA LIGASE ACSF2, MITOCHONDRIAL"/>
    <property type="match status" value="1"/>
</dbReference>
<dbReference type="Gene3D" id="2.30.38.10">
    <property type="entry name" value="Luciferase, Domain 3"/>
    <property type="match status" value="1"/>
</dbReference>
<evidence type="ECO:0000256" key="2">
    <source>
        <dbReference type="ARBA" id="ARBA00022598"/>
    </source>
</evidence>
<dbReference type="RefSeq" id="WP_136739057.1">
    <property type="nucleotide sequence ID" value="NZ_SUMB01000002.1"/>
</dbReference>
<keyword evidence="2" id="KW-0436">Ligase</keyword>
<dbReference type="PANTHER" id="PTHR43201">
    <property type="entry name" value="ACYL-COA SYNTHETASE"/>
    <property type="match status" value="1"/>
</dbReference>
<dbReference type="AlphaFoldDB" id="A0A4U0NS61"/>
<evidence type="ECO:0000256" key="3">
    <source>
        <dbReference type="SAM" id="MobiDB-lite"/>
    </source>
</evidence>
<evidence type="ECO:0000256" key="1">
    <source>
        <dbReference type="ARBA" id="ARBA00006432"/>
    </source>
</evidence>
<accession>A0A4U0NS61</accession>
<dbReference type="GO" id="GO:0006631">
    <property type="term" value="P:fatty acid metabolic process"/>
    <property type="evidence" value="ECO:0007669"/>
    <property type="project" value="TreeGrafter"/>
</dbReference>
<dbReference type="SUPFAM" id="SSF56801">
    <property type="entry name" value="Acetyl-CoA synthetase-like"/>
    <property type="match status" value="1"/>
</dbReference>
<dbReference type="OrthoDB" id="9803968at2"/>
<feature type="compositionally biased region" description="Pro residues" evidence="3">
    <location>
        <begin position="452"/>
        <end position="463"/>
    </location>
</feature>
<dbReference type="Pfam" id="PF00501">
    <property type="entry name" value="AMP-binding"/>
    <property type="match status" value="1"/>
</dbReference>
<dbReference type="Proteomes" id="UP000308697">
    <property type="component" value="Unassembled WGS sequence"/>
</dbReference>
<keyword evidence="6" id="KW-1185">Reference proteome</keyword>
<evidence type="ECO:0000313" key="6">
    <source>
        <dbReference type="Proteomes" id="UP000308697"/>
    </source>
</evidence>
<dbReference type="InterPro" id="IPR000873">
    <property type="entry name" value="AMP-dep_synth/lig_dom"/>
</dbReference>
<comment type="caution">
    <text evidence="5">The sequence shown here is derived from an EMBL/GenBank/DDBJ whole genome shotgun (WGS) entry which is preliminary data.</text>
</comment>
<name>A0A4U0NS61_9ACTN</name>
<gene>
    <name evidence="5" type="ORF">FCH28_08530</name>
</gene>
<comment type="similarity">
    <text evidence="1">Belongs to the ATP-dependent AMP-binding enzyme family.</text>
</comment>
<dbReference type="GO" id="GO:0031956">
    <property type="term" value="F:medium-chain fatty acid-CoA ligase activity"/>
    <property type="evidence" value="ECO:0007669"/>
    <property type="project" value="TreeGrafter"/>
</dbReference>
<organism evidence="5 6">
    <name type="scientific">Streptomyces piniterrae</name>
    <dbReference type="NCBI Taxonomy" id="2571125"/>
    <lineage>
        <taxon>Bacteria</taxon>
        <taxon>Bacillati</taxon>
        <taxon>Actinomycetota</taxon>
        <taxon>Actinomycetes</taxon>
        <taxon>Kitasatosporales</taxon>
        <taxon>Streptomycetaceae</taxon>
        <taxon>Streptomyces</taxon>
    </lineage>
</organism>